<dbReference type="Gene3D" id="3.40.50.2300">
    <property type="match status" value="1"/>
</dbReference>
<feature type="modified residue" description="4-aspartylphosphate" evidence="2">
    <location>
        <position position="54"/>
    </location>
</feature>
<evidence type="ECO:0000259" key="3">
    <source>
        <dbReference type="PROSITE" id="PS50110"/>
    </source>
</evidence>
<dbReference type="PROSITE" id="PS50930">
    <property type="entry name" value="HTH_LYTTR"/>
    <property type="match status" value="1"/>
</dbReference>
<dbReference type="GO" id="GO:0000976">
    <property type="term" value="F:transcription cis-regulatory region binding"/>
    <property type="evidence" value="ECO:0007669"/>
    <property type="project" value="TreeGrafter"/>
</dbReference>
<evidence type="ECO:0000313" key="5">
    <source>
        <dbReference type="EMBL" id="TGE23335.1"/>
    </source>
</evidence>
<dbReference type="RefSeq" id="WP_135396942.1">
    <property type="nucleotide sequence ID" value="NZ_SRMB01000004.1"/>
</dbReference>
<dbReference type="Pfam" id="PF04397">
    <property type="entry name" value="LytTR"/>
    <property type="match status" value="1"/>
</dbReference>
<dbReference type="GO" id="GO:0000156">
    <property type="term" value="F:phosphorelay response regulator activity"/>
    <property type="evidence" value="ECO:0007669"/>
    <property type="project" value="TreeGrafter"/>
</dbReference>
<comment type="caution">
    <text evidence="5">The sequence shown here is derived from an EMBL/GenBank/DDBJ whole genome shotgun (WGS) entry which is preliminary data.</text>
</comment>
<keyword evidence="2" id="KW-0597">Phosphoprotein</keyword>
<evidence type="ECO:0000313" key="6">
    <source>
        <dbReference type="Proteomes" id="UP000298471"/>
    </source>
</evidence>
<reference evidence="5 6" key="1">
    <citation type="submission" date="2019-04" db="EMBL/GenBank/DDBJ databases">
        <authorList>
            <person name="Feng G."/>
            <person name="Zhang J."/>
            <person name="Zhu H."/>
        </authorList>
    </citation>
    <scope>NUCLEOTIDE SEQUENCE [LARGE SCALE GENOMIC DNA]</scope>
    <source>
        <strain evidence="5 6">9PBR-1</strain>
    </source>
</reference>
<accession>A0A4Z0Q0Z2</accession>
<dbReference type="SMART" id="SM00448">
    <property type="entry name" value="REC"/>
    <property type="match status" value="1"/>
</dbReference>
<dbReference type="SMART" id="SM00850">
    <property type="entry name" value="LytTR"/>
    <property type="match status" value="1"/>
</dbReference>
<dbReference type="OrthoDB" id="1646880at2"/>
<feature type="domain" description="Response regulatory" evidence="3">
    <location>
        <begin position="3"/>
        <end position="114"/>
    </location>
</feature>
<name>A0A4Z0Q0Z2_9BACT</name>
<protein>
    <submittedName>
        <fullName evidence="5">Response regulator transcription factor</fullName>
    </submittedName>
</protein>
<dbReference type="GO" id="GO:0005829">
    <property type="term" value="C:cytosol"/>
    <property type="evidence" value="ECO:0007669"/>
    <property type="project" value="TreeGrafter"/>
</dbReference>
<sequence length="246" mass="27865">MLRCLIVDDEPMARKLLTDYVEKVPFLTLHAACASPLAALQELSSHPIDLLLLDVQMPELTGLALLKILPRQPLVILTTAYSEYALESYDLDVVDYLLKPITLERFLRAVHKAQARRLLPGNAPVPAVPATPSAVLNQTEPSPFLFVKDGNRLVKIRQADILFVEGLKDYVAIHTRQQRIVSLQRLKTLEQQLPATHFVRIHHSYIVSLEGIDAVFKDKVQIGSRFLPVSESYRKAFRDFIESRLH</sequence>
<gene>
    <name evidence="5" type="ORF">E5K02_19260</name>
</gene>
<dbReference type="InterPro" id="IPR011006">
    <property type="entry name" value="CheY-like_superfamily"/>
</dbReference>
<evidence type="ECO:0000256" key="2">
    <source>
        <dbReference type="PROSITE-ProRule" id="PRU00169"/>
    </source>
</evidence>
<dbReference type="EMBL" id="SRMB01000004">
    <property type="protein sequence ID" value="TGE23335.1"/>
    <property type="molecule type" value="Genomic_DNA"/>
</dbReference>
<dbReference type="Gene3D" id="2.40.50.1020">
    <property type="entry name" value="LytTr DNA-binding domain"/>
    <property type="match status" value="1"/>
</dbReference>
<dbReference type="SUPFAM" id="SSF52172">
    <property type="entry name" value="CheY-like"/>
    <property type="match status" value="1"/>
</dbReference>
<feature type="domain" description="HTH LytTR-type" evidence="4">
    <location>
        <begin position="145"/>
        <end position="243"/>
    </location>
</feature>
<dbReference type="InterPro" id="IPR001789">
    <property type="entry name" value="Sig_transdc_resp-reg_receiver"/>
</dbReference>
<dbReference type="Proteomes" id="UP000298471">
    <property type="component" value="Unassembled WGS sequence"/>
</dbReference>
<organism evidence="5 6">
    <name type="scientific">Hymenobacter metallicola</name>
    <dbReference type="NCBI Taxonomy" id="2563114"/>
    <lineage>
        <taxon>Bacteria</taxon>
        <taxon>Pseudomonadati</taxon>
        <taxon>Bacteroidota</taxon>
        <taxon>Cytophagia</taxon>
        <taxon>Cytophagales</taxon>
        <taxon>Hymenobacteraceae</taxon>
        <taxon>Hymenobacter</taxon>
    </lineage>
</organism>
<dbReference type="PANTHER" id="PTHR48111:SF17">
    <property type="entry name" value="TRANSCRIPTIONAL REGULATORY PROTEIN YPDB"/>
    <property type="match status" value="1"/>
</dbReference>
<keyword evidence="6" id="KW-1185">Reference proteome</keyword>
<dbReference type="InterPro" id="IPR039420">
    <property type="entry name" value="WalR-like"/>
</dbReference>
<dbReference type="PANTHER" id="PTHR48111">
    <property type="entry name" value="REGULATOR OF RPOS"/>
    <property type="match status" value="1"/>
</dbReference>
<keyword evidence="1" id="KW-0238">DNA-binding</keyword>
<evidence type="ECO:0000256" key="1">
    <source>
        <dbReference type="ARBA" id="ARBA00023125"/>
    </source>
</evidence>
<evidence type="ECO:0000259" key="4">
    <source>
        <dbReference type="PROSITE" id="PS50930"/>
    </source>
</evidence>
<dbReference type="PROSITE" id="PS50110">
    <property type="entry name" value="RESPONSE_REGULATORY"/>
    <property type="match status" value="1"/>
</dbReference>
<dbReference type="GO" id="GO:0032993">
    <property type="term" value="C:protein-DNA complex"/>
    <property type="evidence" value="ECO:0007669"/>
    <property type="project" value="TreeGrafter"/>
</dbReference>
<proteinExistence type="predicted"/>
<dbReference type="GO" id="GO:0006355">
    <property type="term" value="P:regulation of DNA-templated transcription"/>
    <property type="evidence" value="ECO:0007669"/>
    <property type="project" value="TreeGrafter"/>
</dbReference>
<dbReference type="InterPro" id="IPR007492">
    <property type="entry name" value="LytTR_DNA-bd_dom"/>
</dbReference>
<dbReference type="Pfam" id="PF00072">
    <property type="entry name" value="Response_reg"/>
    <property type="match status" value="1"/>
</dbReference>
<dbReference type="AlphaFoldDB" id="A0A4Z0Q0Z2"/>